<reference evidence="1 2" key="1">
    <citation type="submission" date="2022-12" db="EMBL/GenBank/DDBJ databases">
        <title>Sphingomonas abieness sp. nov., an endophytic bacterium isolated from Abies koreana.</title>
        <authorList>
            <person name="Jiang L."/>
            <person name="Lee J."/>
        </authorList>
    </citation>
    <scope>NUCLEOTIDE SEQUENCE [LARGE SCALE GENOMIC DNA]</scope>
    <source>
        <strain evidence="2">PAMB 00755</strain>
    </source>
</reference>
<gene>
    <name evidence="1" type="ORF">PBT88_12490</name>
</gene>
<organism evidence="1 2">
    <name type="scientific">Sphingomonas abietis</name>
    <dbReference type="NCBI Taxonomy" id="3012344"/>
    <lineage>
        <taxon>Bacteria</taxon>
        <taxon>Pseudomonadati</taxon>
        <taxon>Pseudomonadota</taxon>
        <taxon>Alphaproteobacteria</taxon>
        <taxon>Sphingomonadales</taxon>
        <taxon>Sphingomonadaceae</taxon>
        <taxon>Sphingomonas</taxon>
    </lineage>
</organism>
<sequence length="111" mass="12554">MPKMRLIVHLAEPFDFGRLNGGSADLEGWTAQATPAFSDWVVHLDRPAQIGEEEFDKVKITSRYAGETVSKVLEGFGFTAVNIQYPRREENGRLYWHFGMVGNVQLAPEKE</sequence>
<dbReference type="RefSeq" id="WP_270075672.1">
    <property type="nucleotide sequence ID" value="NZ_CP115174.1"/>
</dbReference>
<dbReference type="Proteomes" id="UP001210865">
    <property type="component" value="Chromosome"/>
</dbReference>
<dbReference type="EMBL" id="CP115174">
    <property type="protein sequence ID" value="WBO21022.1"/>
    <property type="molecule type" value="Genomic_DNA"/>
</dbReference>
<protein>
    <recommendedName>
        <fullName evidence="3">Phage tail protein</fullName>
    </recommendedName>
</protein>
<evidence type="ECO:0000313" key="1">
    <source>
        <dbReference type="EMBL" id="WBO21022.1"/>
    </source>
</evidence>
<proteinExistence type="predicted"/>
<keyword evidence="2" id="KW-1185">Reference proteome</keyword>
<evidence type="ECO:0008006" key="3">
    <source>
        <dbReference type="Google" id="ProtNLM"/>
    </source>
</evidence>
<evidence type="ECO:0000313" key="2">
    <source>
        <dbReference type="Proteomes" id="UP001210865"/>
    </source>
</evidence>
<name>A0ABY7NK91_9SPHN</name>
<accession>A0ABY7NK91</accession>